<dbReference type="EMBL" id="CAJPDS010000024">
    <property type="protein sequence ID" value="CAF9919715.1"/>
    <property type="molecule type" value="Genomic_DNA"/>
</dbReference>
<dbReference type="Proteomes" id="UP000664521">
    <property type="component" value="Unassembled WGS sequence"/>
</dbReference>
<evidence type="ECO:0000313" key="2">
    <source>
        <dbReference type="EMBL" id="CAF9919715.1"/>
    </source>
</evidence>
<dbReference type="AlphaFoldDB" id="A0A8H3ILG4"/>
<name>A0A8H3ILG4_9LECA</name>
<proteinExistence type="predicted"/>
<evidence type="ECO:0000256" key="1">
    <source>
        <dbReference type="SAM" id="MobiDB-lite"/>
    </source>
</evidence>
<sequence>MAYNFGELIEKAGPLPDTVSDFLAKTDKTEYGPDDTASPPDLALLKKLADQQTIATRKKADDEEPKTYNADEKTSLTDTNASKILIPLIGGMDCDEAKNFRGVDFHWAQIIRHEDDQLVTLPMTVAKTFKNWKGANI</sequence>
<comment type="caution">
    <text evidence="2">The sequence shown here is derived from an EMBL/GenBank/DDBJ whole genome shotgun (WGS) entry which is preliminary data.</text>
</comment>
<keyword evidence="3" id="KW-1185">Reference proteome</keyword>
<feature type="region of interest" description="Disordered" evidence="1">
    <location>
        <begin position="55"/>
        <end position="74"/>
    </location>
</feature>
<reference evidence="2" key="1">
    <citation type="submission" date="2021-03" db="EMBL/GenBank/DDBJ databases">
        <authorList>
            <person name="Tagirdzhanova G."/>
        </authorList>
    </citation>
    <scope>NUCLEOTIDE SEQUENCE</scope>
</reference>
<feature type="compositionally biased region" description="Basic and acidic residues" evidence="1">
    <location>
        <begin position="58"/>
        <end position="74"/>
    </location>
</feature>
<organism evidence="2 3">
    <name type="scientific">Heterodermia speciosa</name>
    <dbReference type="NCBI Taxonomy" id="116794"/>
    <lineage>
        <taxon>Eukaryota</taxon>
        <taxon>Fungi</taxon>
        <taxon>Dikarya</taxon>
        <taxon>Ascomycota</taxon>
        <taxon>Pezizomycotina</taxon>
        <taxon>Lecanoromycetes</taxon>
        <taxon>OSLEUM clade</taxon>
        <taxon>Lecanoromycetidae</taxon>
        <taxon>Caliciales</taxon>
        <taxon>Physciaceae</taxon>
        <taxon>Heterodermia</taxon>
    </lineage>
</organism>
<evidence type="ECO:0000313" key="3">
    <source>
        <dbReference type="Proteomes" id="UP000664521"/>
    </source>
</evidence>
<protein>
    <submittedName>
        <fullName evidence="2">Uncharacterized protein</fullName>
    </submittedName>
</protein>
<accession>A0A8H3ILG4</accession>
<gene>
    <name evidence="2" type="ORF">HETSPECPRED_004085</name>
</gene>